<proteinExistence type="predicted"/>
<accession>A0ABV2P8J3</accession>
<protein>
    <submittedName>
        <fullName evidence="1">Uncharacterized protein</fullName>
    </submittedName>
</protein>
<gene>
    <name evidence="1" type="ORF">ABIE37_002655</name>
</gene>
<reference evidence="1 2" key="1">
    <citation type="submission" date="2024-06" db="EMBL/GenBank/DDBJ databases">
        <title>Sorghum-associated microbial communities from plants grown in Nebraska, USA.</title>
        <authorList>
            <person name="Schachtman D."/>
        </authorList>
    </citation>
    <scope>NUCLEOTIDE SEQUENCE [LARGE SCALE GENOMIC DNA]</scope>
    <source>
        <strain evidence="1 2">3552</strain>
    </source>
</reference>
<evidence type="ECO:0000313" key="2">
    <source>
        <dbReference type="Proteomes" id="UP001549307"/>
    </source>
</evidence>
<comment type="caution">
    <text evidence="1">The sequence shown here is derived from an EMBL/GenBank/DDBJ whole genome shotgun (WGS) entry which is preliminary data.</text>
</comment>
<keyword evidence="2" id="KW-1185">Reference proteome</keyword>
<name>A0ABV2P8J3_9MICC</name>
<dbReference type="EMBL" id="JBEPSN010000006">
    <property type="protein sequence ID" value="MET4540867.1"/>
    <property type="molecule type" value="Genomic_DNA"/>
</dbReference>
<organism evidence="1 2">
    <name type="scientific">Arthrobacter bambusae</name>
    <dbReference type="NCBI Taxonomy" id="1338426"/>
    <lineage>
        <taxon>Bacteria</taxon>
        <taxon>Bacillati</taxon>
        <taxon>Actinomycetota</taxon>
        <taxon>Actinomycetes</taxon>
        <taxon>Micrococcales</taxon>
        <taxon>Micrococcaceae</taxon>
        <taxon>Arthrobacter</taxon>
    </lineage>
</organism>
<sequence length="91" mass="10036">MIPAALDIARNDAHISLAALHDVWTRHSGGQITEELHTARREVKWAVSIIPGAPAGAEAPDLNYKILKTHNAARAIVDTSQFTSWKSKWIQ</sequence>
<dbReference type="Proteomes" id="UP001549307">
    <property type="component" value="Unassembled WGS sequence"/>
</dbReference>
<evidence type="ECO:0000313" key="1">
    <source>
        <dbReference type="EMBL" id="MET4540867.1"/>
    </source>
</evidence>